<feature type="transmembrane region" description="Helical" evidence="5">
    <location>
        <begin position="77"/>
        <end position="103"/>
    </location>
</feature>
<dbReference type="Pfam" id="PF01943">
    <property type="entry name" value="Polysacc_synt"/>
    <property type="match status" value="1"/>
</dbReference>
<evidence type="ECO:0000256" key="5">
    <source>
        <dbReference type="SAM" id="Phobius"/>
    </source>
</evidence>
<keyword evidence="4 5" id="KW-0472">Membrane</keyword>
<feature type="transmembrane region" description="Helical" evidence="5">
    <location>
        <begin position="7"/>
        <end position="27"/>
    </location>
</feature>
<feature type="transmembrane region" description="Helical" evidence="5">
    <location>
        <begin position="33"/>
        <end position="56"/>
    </location>
</feature>
<dbReference type="AlphaFoldDB" id="A0A9P2IBQ2"/>
<evidence type="ECO:0000256" key="2">
    <source>
        <dbReference type="ARBA" id="ARBA00022692"/>
    </source>
</evidence>
<keyword evidence="3 5" id="KW-1133">Transmembrane helix</keyword>
<accession>A0A9P2IBQ2</accession>
<feature type="non-terminal residue" evidence="6">
    <location>
        <position position="104"/>
    </location>
</feature>
<evidence type="ECO:0000256" key="3">
    <source>
        <dbReference type="ARBA" id="ARBA00022989"/>
    </source>
</evidence>
<dbReference type="InterPro" id="IPR052556">
    <property type="entry name" value="PolySynth_Transporter"/>
</dbReference>
<protein>
    <submittedName>
        <fullName evidence="6">Flippase</fullName>
    </submittedName>
</protein>
<dbReference type="InterPro" id="IPR002797">
    <property type="entry name" value="Polysacc_synth"/>
</dbReference>
<keyword evidence="2 5" id="KW-0812">Transmembrane</keyword>
<sequence length="104" mass="11943">MKKNIIYLFFVQGTNYLFPLITLPYLIRMLGSNSFGIYAMILAGIQYVNIIVDFGFNFTATKLISIYKNNENEKNKIFTATIIIKFILFCLCLSVLLLLSLVLE</sequence>
<evidence type="ECO:0000313" key="7">
    <source>
        <dbReference type="Proteomes" id="UP000735456"/>
    </source>
</evidence>
<evidence type="ECO:0000256" key="1">
    <source>
        <dbReference type="ARBA" id="ARBA00004141"/>
    </source>
</evidence>
<comment type="caution">
    <text evidence="6">The sequence shown here is derived from an EMBL/GenBank/DDBJ whole genome shotgun (WGS) entry which is preliminary data.</text>
</comment>
<dbReference type="EMBL" id="AATQVU010000020">
    <property type="protein sequence ID" value="EFO3166200.1"/>
    <property type="molecule type" value="Genomic_DNA"/>
</dbReference>
<dbReference type="GO" id="GO:0016020">
    <property type="term" value="C:membrane"/>
    <property type="evidence" value="ECO:0007669"/>
    <property type="project" value="UniProtKB-SubCell"/>
</dbReference>
<name>A0A9P2IBQ2_ECOLX</name>
<organism evidence="6 7">
    <name type="scientific">Escherichia coli O8</name>
    <dbReference type="NCBI Taxonomy" id="1010796"/>
    <lineage>
        <taxon>Bacteria</taxon>
        <taxon>Pseudomonadati</taxon>
        <taxon>Pseudomonadota</taxon>
        <taxon>Gammaproteobacteria</taxon>
        <taxon>Enterobacterales</taxon>
        <taxon>Enterobacteriaceae</taxon>
        <taxon>Escherichia</taxon>
    </lineage>
</organism>
<gene>
    <name evidence="6" type="ORF">DP913_14340</name>
</gene>
<comment type="subcellular location">
    <subcellularLocation>
        <location evidence="1">Membrane</location>
        <topology evidence="1">Multi-pass membrane protein</topology>
    </subcellularLocation>
</comment>
<dbReference type="Proteomes" id="UP000735456">
    <property type="component" value="Unassembled WGS sequence"/>
</dbReference>
<proteinExistence type="predicted"/>
<dbReference type="PANTHER" id="PTHR43424">
    <property type="entry name" value="LOCUS PUTATIVE PROTEIN 1-RELATED"/>
    <property type="match status" value="1"/>
</dbReference>
<reference evidence="6" key="1">
    <citation type="submission" date="2018-06" db="EMBL/GenBank/DDBJ databases">
        <authorList>
            <consortium name="GenomeTrakr network: Whole genome sequencing for foodborne pathogen traceback"/>
        </authorList>
    </citation>
    <scope>NUCLEOTIDE SEQUENCE</scope>
    <source>
        <strain evidence="6">PSU-0700</strain>
    </source>
</reference>
<evidence type="ECO:0000313" key="6">
    <source>
        <dbReference type="EMBL" id="EFO3166200.1"/>
    </source>
</evidence>
<evidence type="ECO:0000256" key="4">
    <source>
        <dbReference type="ARBA" id="ARBA00023136"/>
    </source>
</evidence>
<dbReference type="PANTHER" id="PTHR43424:SF1">
    <property type="entry name" value="LOCUS PUTATIVE PROTEIN 1-RELATED"/>
    <property type="match status" value="1"/>
</dbReference>